<proteinExistence type="predicted"/>
<dbReference type="AlphaFoldDB" id="A0A5H7ZRY0"/>
<keyword evidence="1" id="KW-0472">Membrane</keyword>
<name>A0A5H7ZRY0_SALET</name>
<comment type="caution">
    <text evidence="2">The sequence shown here is derived from an EMBL/GenBank/DDBJ whole genome shotgun (WGS) entry which is preliminary data.</text>
</comment>
<accession>A0A5H7ZRY0</accession>
<evidence type="ECO:0000313" key="2">
    <source>
        <dbReference type="EMBL" id="EDA0177531.1"/>
    </source>
</evidence>
<organism evidence="2">
    <name type="scientific">Salmonella enterica subsp. enterica serovar Braenderup</name>
    <dbReference type="NCBI Taxonomy" id="149391"/>
    <lineage>
        <taxon>Bacteria</taxon>
        <taxon>Pseudomonadati</taxon>
        <taxon>Pseudomonadota</taxon>
        <taxon>Gammaproteobacteria</taxon>
        <taxon>Enterobacterales</taxon>
        <taxon>Enterobacteriaceae</taxon>
        <taxon>Salmonella</taxon>
    </lineage>
</organism>
<keyword evidence="1" id="KW-0812">Transmembrane</keyword>
<feature type="transmembrane region" description="Helical" evidence="1">
    <location>
        <begin position="63"/>
        <end position="88"/>
    </location>
</feature>
<feature type="transmembrane region" description="Helical" evidence="1">
    <location>
        <begin position="20"/>
        <end position="42"/>
    </location>
</feature>
<dbReference type="EMBL" id="AALIQJ010000053">
    <property type="protein sequence ID" value="EDA0177531.1"/>
    <property type="molecule type" value="Genomic_DNA"/>
</dbReference>
<gene>
    <name evidence="2" type="ORF">F9G64_22145</name>
</gene>
<evidence type="ECO:0000256" key="1">
    <source>
        <dbReference type="SAM" id="Phobius"/>
    </source>
</evidence>
<sequence length="97" mass="10702">MLWEITEWYIETTKTLANMFYAIPLLMFQIALTLAFIFGVILPISKIKGLKNLDSSAAAPFMAVLGLPALGLIFLTFGMTGVAFLTVISKIFNLNIL</sequence>
<keyword evidence="1" id="KW-1133">Transmembrane helix</keyword>
<protein>
    <submittedName>
        <fullName evidence="2">Uncharacterized protein</fullName>
    </submittedName>
</protein>
<reference evidence="2" key="1">
    <citation type="submission" date="2019-10" db="EMBL/GenBank/DDBJ databases">
        <authorList>
            <person name="Ashton P.M."/>
            <person name="Dallman T."/>
            <person name="Nair S."/>
            <person name="De Pinna E."/>
            <person name="Peters T."/>
            <person name="Grant K."/>
        </authorList>
    </citation>
    <scope>NUCLEOTIDE SEQUENCE</scope>
    <source>
        <strain evidence="2">810119</strain>
    </source>
</reference>